<dbReference type="PANTHER" id="PTHR33209:SF1">
    <property type="entry name" value="PEPTIDASE S49 DOMAIN-CONTAINING PROTEIN"/>
    <property type="match status" value="1"/>
</dbReference>
<dbReference type="SUPFAM" id="SSF52096">
    <property type="entry name" value="ClpP/crotonase"/>
    <property type="match status" value="2"/>
</dbReference>
<evidence type="ECO:0000313" key="7">
    <source>
        <dbReference type="EMBL" id="MFA9479701.1"/>
    </source>
</evidence>
<dbReference type="Proteomes" id="UP001575105">
    <property type="component" value="Unassembled WGS sequence"/>
</dbReference>
<keyword evidence="8" id="KW-1185">Reference proteome</keyword>
<evidence type="ECO:0000313" key="8">
    <source>
        <dbReference type="Proteomes" id="UP001575105"/>
    </source>
</evidence>
<dbReference type="RefSeq" id="WP_425346625.1">
    <property type="nucleotide sequence ID" value="NZ_JBGUBD010000011.1"/>
</dbReference>
<dbReference type="InterPro" id="IPR004635">
    <property type="entry name" value="Pept_S49_SppA"/>
</dbReference>
<dbReference type="Pfam" id="PF01343">
    <property type="entry name" value="Peptidase_S49"/>
    <property type="match status" value="2"/>
</dbReference>
<evidence type="ECO:0000256" key="4">
    <source>
        <dbReference type="ARBA" id="ARBA00022825"/>
    </source>
</evidence>
<feature type="domain" description="Peptidase S49" evidence="6">
    <location>
        <begin position="137"/>
        <end position="277"/>
    </location>
</feature>
<evidence type="ECO:0000256" key="3">
    <source>
        <dbReference type="ARBA" id="ARBA00022801"/>
    </source>
</evidence>
<feature type="signal peptide" evidence="5">
    <location>
        <begin position="1"/>
        <end position="35"/>
    </location>
</feature>
<dbReference type="EMBL" id="JBGUBD010000011">
    <property type="protein sequence ID" value="MFA9479701.1"/>
    <property type="molecule type" value="Genomic_DNA"/>
</dbReference>
<keyword evidence="5" id="KW-0732">Signal</keyword>
<dbReference type="CDD" id="cd07018">
    <property type="entry name" value="S49_SppA_67K_type"/>
    <property type="match status" value="1"/>
</dbReference>
<organism evidence="7 8">
    <name type="scientific">Natronomicrosphaera hydrolytica</name>
    <dbReference type="NCBI Taxonomy" id="3242702"/>
    <lineage>
        <taxon>Bacteria</taxon>
        <taxon>Pseudomonadati</taxon>
        <taxon>Planctomycetota</taxon>
        <taxon>Phycisphaerae</taxon>
        <taxon>Phycisphaerales</taxon>
        <taxon>Phycisphaeraceae</taxon>
        <taxon>Natronomicrosphaera</taxon>
    </lineage>
</organism>
<keyword evidence="2" id="KW-0645">Protease</keyword>
<dbReference type="NCBIfam" id="TIGR00706">
    <property type="entry name" value="SppA_dom"/>
    <property type="match status" value="1"/>
</dbReference>
<reference evidence="7 8" key="1">
    <citation type="submission" date="2024-08" db="EMBL/GenBank/DDBJ databases">
        <title>Whole-genome sequencing of halo(alkali)philic microorganisms from hypersaline lakes.</title>
        <authorList>
            <person name="Sorokin D.Y."/>
            <person name="Merkel A.Y."/>
            <person name="Messina E."/>
            <person name="Yakimov M."/>
        </authorList>
    </citation>
    <scope>NUCLEOTIDE SEQUENCE [LARGE SCALE GENOMIC DNA]</scope>
    <source>
        <strain evidence="7 8">AB-hyl4</strain>
    </source>
</reference>
<evidence type="ECO:0000259" key="6">
    <source>
        <dbReference type="Pfam" id="PF01343"/>
    </source>
</evidence>
<keyword evidence="3" id="KW-0378">Hydrolase</keyword>
<sequence>MMTYHFAYPRPSVRRLSGSLAWLALCLLAFTPTFADDAPDAPAPDAVPEAAPDEAPEAVQSRELVGWLELSGQLRDGPPPFAWVGEDEAGPSLQRVLRQLERVTTQDNYQGLVIYFDRPELSLTQINAISQGIRRVREAGKQVLTFAESYTMLDYLLAAQADMVLLQHRGAVELSGLSMEEIYLAGLLDKVGVKADVMQVGQFKGADEPLTRQAPSEAWDENISSLLDDLYDQLLDRIATGRELDRDEVEAILRDSWALSDRDYVERGVVDRLTDRDLLDVTEAQFGEQFAYDDLMGRRSQTSRQADNPFAFFRMLLQERRPTTRRDAIAVVRAVGPVTSGESSYGSGLFSSDAIGSRTIVKTLGEIRDNDDIKAAVVHINSPGGSALASEVIWQAMRDLAEHKPVFASIDGLAASGGYYIAAGADEVYVAPQSILGSIGVVGGKIVLGDLYEKVGLDVHRRSRGPLADMFNSVEPFTDEQRDAVRSGLERIYDQFIDRVEIGRGDRLADVEAVAEGRLFTGRQSVDNGLADELGGLGDAIAAAAQRAGLDEGQYDIIHLPPPMSLGQFIDDLFGVTAPTQQAALMRLGQQLLGPEAWGSVQSVMQGLMLLRDEPAVTLMPYVIIIR</sequence>
<proteinExistence type="inferred from homology"/>
<dbReference type="Gene3D" id="3.90.226.10">
    <property type="entry name" value="2-enoyl-CoA Hydratase, Chain A, domain 1"/>
    <property type="match status" value="3"/>
</dbReference>
<keyword evidence="4" id="KW-0720">Serine protease</keyword>
<feature type="chain" id="PRO_5047340989" evidence="5">
    <location>
        <begin position="36"/>
        <end position="627"/>
    </location>
</feature>
<dbReference type="InterPro" id="IPR002142">
    <property type="entry name" value="Peptidase_S49"/>
</dbReference>
<evidence type="ECO:0000256" key="1">
    <source>
        <dbReference type="ARBA" id="ARBA00008683"/>
    </source>
</evidence>
<evidence type="ECO:0000256" key="5">
    <source>
        <dbReference type="SAM" id="SignalP"/>
    </source>
</evidence>
<comment type="caution">
    <text evidence="7">The sequence shown here is derived from an EMBL/GenBank/DDBJ whole genome shotgun (WGS) entry which is preliminary data.</text>
</comment>
<gene>
    <name evidence="7" type="primary">sppA</name>
    <name evidence="7" type="ORF">ACERK3_15545</name>
</gene>
<dbReference type="CDD" id="cd07023">
    <property type="entry name" value="S49_Sppa_N_C"/>
    <property type="match status" value="1"/>
</dbReference>
<dbReference type="InterPro" id="IPR047217">
    <property type="entry name" value="S49_SppA_67K_type_N"/>
</dbReference>
<evidence type="ECO:0000256" key="2">
    <source>
        <dbReference type="ARBA" id="ARBA00022670"/>
    </source>
</evidence>
<accession>A0ABV4U7W0</accession>
<dbReference type="PANTHER" id="PTHR33209">
    <property type="entry name" value="PROTEASE 4"/>
    <property type="match status" value="1"/>
</dbReference>
<protein>
    <submittedName>
        <fullName evidence="7">Signal peptide peptidase SppA</fullName>
    </submittedName>
</protein>
<feature type="domain" description="Peptidase S49" evidence="6">
    <location>
        <begin position="400"/>
        <end position="550"/>
    </location>
</feature>
<dbReference type="InterPro" id="IPR029045">
    <property type="entry name" value="ClpP/crotonase-like_dom_sf"/>
</dbReference>
<name>A0ABV4U7W0_9BACT</name>
<comment type="similarity">
    <text evidence="1">Belongs to the peptidase S49 family.</text>
</comment>
<dbReference type="InterPro" id="IPR047272">
    <property type="entry name" value="S49_SppA_C"/>
</dbReference>